<sequence>LHHRVADLEIGRVKLGALTITSDMLVYRYMKTECAALVLCQAVLNQH</sequence>
<protein>
    <submittedName>
        <fullName evidence="1">Uncharacterized protein</fullName>
    </submittedName>
</protein>
<keyword evidence="2" id="KW-1185">Reference proteome</keyword>
<reference evidence="1" key="1">
    <citation type="submission" date="2022-06" db="EMBL/GenBank/DDBJ databases">
        <title>Uncovering the hologenomic basis of an extraordinary plant invasion.</title>
        <authorList>
            <person name="Bieker V.C."/>
            <person name="Martin M.D."/>
            <person name="Gilbert T."/>
            <person name="Hodgins K."/>
            <person name="Battlay P."/>
            <person name="Petersen B."/>
            <person name="Wilson J."/>
        </authorList>
    </citation>
    <scope>NUCLEOTIDE SEQUENCE</scope>
    <source>
        <strain evidence="1">AA19_3_7</strain>
        <tissue evidence="1">Leaf</tissue>
    </source>
</reference>
<organism evidence="1 2">
    <name type="scientific">Ambrosia artemisiifolia</name>
    <name type="common">Common ragweed</name>
    <dbReference type="NCBI Taxonomy" id="4212"/>
    <lineage>
        <taxon>Eukaryota</taxon>
        <taxon>Viridiplantae</taxon>
        <taxon>Streptophyta</taxon>
        <taxon>Embryophyta</taxon>
        <taxon>Tracheophyta</taxon>
        <taxon>Spermatophyta</taxon>
        <taxon>Magnoliopsida</taxon>
        <taxon>eudicotyledons</taxon>
        <taxon>Gunneridae</taxon>
        <taxon>Pentapetalae</taxon>
        <taxon>asterids</taxon>
        <taxon>campanulids</taxon>
        <taxon>Asterales</taxon>
        <taxon>Asteraceae</taxon>
        <taxon>Asteroideae</taxon>
        <taxon>Heliantheae alliance</taxon>
        <taxon>Heliantheae</taxon>
        <taxon>Ambrosia</taxon>
    </lineage>
</organism>
<feature type="non-terminal residue" evidence="1">
    <location>
        <position position="1"/>
    </location>
</feature>
<evidence type="ECO:0000313" key="1">
    <source>
        <dbReference type="EMBL" id="KAI7725058.1"/>
    </source>
</evidence>
<name>A0AAD5BKN8_AMBAR</name>
<evidence type="ECO:0000313" key="2">
    <source>
        <dbReference type="Proteomes" id="UP001206925"/>
    </source>
</evidence>
<accession>A0AAD5BKN8</accession>
<dbReference type="EMBL" id="JAMZMK010012076">
    <property type="protein sequence ID" value="KAI7725058.1"/>
    <property type="molecule type" value="Genomic_DNA"/>
</dbReference>
<comment type="caution">
    <text evidence="1">The sequence shown here is derived from an EMBL/GenBank/DDBJ whole genome shotgun (WGS) entry which is preliminary data.</text>
</comment>
<proteinExistence type="predicted"/>
<gene>
    <name evidence="1" type="ORF">M8C21_019156</name>
</gene>
<dbReference type="Proteomes" id="UP001206925">
    <property type="component" value="Unassembled WGS sequence"/>
</dbReference>
<dbReference type="AlphaFoldDB" id="A0AAD5BKN8"/>